<dbReference type="RefSeq" id="WP_408219413.1">
    <property type="nucleotide sequence ID" value="NZ_JAQQBZ010000041.1"/>
</dbReference>
<organism evidence="2 3">
    <name type="scientific">Paraburkholderia dilworthii</name>
    <dbReference type="NCBI Taxonomy" id="948106"/>
    <lineage>
        <taxon>Bacteria</taxon>
        <taxon>Pseudomonadati</taxon>
        <taxon>Pseudomonadota</taxon>
        <taxon>Betaproteobacteria</taxon>
        <taxon>Burkholderiales</taxon>
        <taxon>Burkholderiaceae</taxon>
        <taxon>Paraburkholderia</taxon>
    </lineage>
</organism>
<dbReference type="Proteomes" id="UP001629367">
    <property type="component" value="Unassembled WGS sequence"/>
</dbReference>
<keyword evidence="3" id="KW-1185">Reference proteome</keyword>
<keyword evidence="1" id="KW-0732">Signal</keyword>
<accession>A0ABW9DJD2</accession>
<name>A0ABW9DJD2_9BURK</name>
<proteinExistence type="predicted"/>
<comment type="caution">
    <text evidence="2">The sequence shown here is derived from an EMBL/GenBank/DDBJ whole genome shotgun (WGS) entry which is preliminary data.</text>
</comment>
<dbReference type="EMBL" id="JAQQBZ010000041">
    <property type="protein sequence ID" value="MFM0598079.1"/>
    <property type="molecule type" value="Genomic_DNA"/>
</dbReference>
<sequence>MKRSQLLPLSIVAISISISFCADAATLITFGAPELVVIQNGGETTGFWGGAGNGFSCKFLFNSTGPRTTSGQFQPQSVQAFSFAGRNYQYSQRFKNADTTGTIYVDGDQWALQLADEPPGCGSGSGSFVSPPVFPDGKLGPRYVASGSMPAVGIRVVSEKTDLYDKVGDTYRKRKAYLVNGDMVVILSDDTDYARIRYVNPLYSASTYTKPVIAWVQKKELIDPFPKK</sequence>
<protein>
    <submittedName>
        <fullName evidence="2">Uncharacterized protein</fullName>
    </submittedName>
</protein>
<evidence type="ECO:0000313" key="3">
    <source>
        <dbReference type="Proteomes" id="UP001629367"/>
    </source>
</evidence>
<feature type="chain" id="PRO_5045420890" evidence="1">
    <location>
        <begin position="25"/>
        <end position="228"/>
    </location>
</feature>
<reference evidence="2 3" key="1">
    <citation type="journal article" date="2024" name="Chem. Sci.">
        <title>Discovery of megapolipeptins by genome mining of a Burkholderiales bacteria collection.</title>
        <authorList>
            <person name="Paulo B.S."/>
            <person name="Recchia M.J.J."/>
            <person name="Lee S."/>
            <person name="Fergusson C.H."/>
            <person name="Romanowski S.B."/>
            <person name="Hernandez A."/>
            <person name="Krull N."/>
            <person name="Liu D.Y."/>
            <person name="Cavanagh H."/>
            <person name="Bos A."/>
            <person name="Gray C.A."/>
            <person name="Murphy B.T."/>
            <person name="Linington R.G."/>
            <person name="Eustaquio A.S."/>
        </authorList>
    </citation>
    <scope>NUCLEOTIDE SEQUENCE [LARGE SCALE GENOMIC DNA]</scope>
    <source>
        <strain evidence="2 3">RL17-335-BIF-A</strain>
    </source>
</reference>
<evidence type="ECO:0000256" key="1">
    <source>
        <dbReference type="SAM" id="SignalP"/>
    </source>
</evidence>
<evidence type="ECO:0000313" key="2">
    <source>
        <dbReference type="EMBL" id="MFM0598079.1"/>
    </source>
</evidence>
<gene>
    <name evidence="2" type="ORF">PQQ68_34095</name>
</gene>
<feature type="signal peptide" evidence="1">
    <location>
        <begin position="1"/>
        <end position="24"/>
    </location>
</feature>